<dbReference type="WBParaSite" id="GPUH_0000675001-mRNA-1">
    <property type="protein sequence ID" value="GPUH_0000675001-mRNA-1"/>
    <property type="gene ID" value="GPUH_0000675001"/>
</dbReference>
<name>A0A183DDF0_9BILA</name>
<protein>
    <submittedName>
        <fullName evidence="1 3">Uncharacterized protein</fullName>
    </submittedName>
</protein>
<reference evidence="3" key="1">
    <citation type="submission" date="2016-06" db="UniProtKB">
        <authorList>
            <consortium name="WormBaseParasite"/>
        </authorList>
    </citation>
    <scope>IDENTIFICATION</scope>
</reference>
<evidence type="ECO:0000313" key="3">
    <source>
        <dbReference type="WBParaSite" id="GPUH_0000675001-mRNA-1"/>
    </source>
</evidence>
<evidence type="ECO:0000313" key="2">
    <source>
        <dbReference type="Proteomes" id="UP000271098"/>
    </source>
</evidence>
<keyword evidence="2" id="KW-1185">Reference proteome</keyword>
<accession>A0A183DDF0</accession>
<sequence>MDNRCHPQLNFCPIPLRAQFVFNCPRPEDQLPRYNESFAKHYALPMIAAIYADNDTTREQCLKNHFPNIATTNNYTVPCGINNWVN</sequence>
<organism evidence="3">
    <name type="scientific">Gongylonema pulchrum</name>
    <dbReference type="NCBI Taxonomy" id="637853"/>
    <lineage>
        <taxon>Eukaryota</taxon>
        <taxon>Metazoa</taxon>
        <taxon>Ecdysozoa</taxon>
        <taxon>Nematoda</taxon>
        <taxon>Chromadorea</taxon>
        <taxon>Rhabditida</taxon>
        <taxon>Spirurina</taxon>
        <taxon>Spiruromorpha</taxon>
        <taxon>Spiruroidea</taxon>
        <taxon>Gongylonematidae</taxon>
        <taxon>Gongylonema</taxon>
    </lineage>
</organism>
<evidence type="ECO:0000313" key="1">
    <source>
        <dbReference type="EMBL" id="VDK55909.1"/>
    </source>
</evidence>
<reference evidence="1 2" key="2">
    <citation type="submission" date="2018-11" db="EMBL/GenBank/DDBJ databases">
        <authorList>
            <consortium name="Pathogen Informatics"/>
        </authorList>
    </citation>
    <scope>NUCLEOTIDE SEQUENCE [LARGE SCALE GENOMIC DNA]</scope>
</reference>
<gene>
    <name evidence="1" type="ORF">GPUH_LOCUS6740</name>
</gene>
<dbReference type="OrthoDB" id="5849286at2759"/>
<dbReference type="Proteomes" id="UP000271098">
    <property type="component" value="Unassembled WGS sequence"/>
</dbReference>
<proteinExistence type="predicted"/>
<dbReference type="EMBL" id="UYRT01016324">
    <property type="protein sequence ID" value="VDK55909.1"/>
    <property type="molecule type" value="Genomic_DNA"/>
</dbReference>
<dbReference type="AlphaFoldDB" id="A0A183DDF0"/>